<evidence type="ECO:0000259" key="9">
    <source>
        <dbReference type="PROSITE" id="PS50113"/>
    </source>
</evidence>
<dbReference type="AlphaFoldDB" id="A0A4R9FMW2"/>
<dbReference type="InterPro" id="IPR000014">
    <property type="entry name" value="PAS"/>
</dbReference>
<feature type="domain" description="PAS" evidence="8">
    <location>
        <begin position="267"/>
        <end position="314"/>
    </location>
</feature>
<dbReference type="PROSITE" id="PS50112">
    <property type="entry name" value="PAS"/>
    <property type="match status" value="3"/>
</dbReference>
<evidence type="ECO:0000256" key="4">
    <source>
        <dbReference type="ARBA" id="ARBA00022679"/>
    </source>
</evidence>
<dbReference type="RefSeq" id="WP_135589480.1">
    <property type="nucleotide sequence ID" value="NZ_RQEP01000019.1"/>
</dbReference>
<evidence type="ECO:0000256" key="2">
    <source>
        <dbReference type="ARBA" id="ARBA00012438"/>
    </source>
</evidence>
<dbReference type="NCBIfam" id="TIGR00229">
    <property type="entry name" value="sensory_box"/>
    <property type="match status" value="2"/>
</dbReference>
<dbReference type="EC" id="2.7.13.3" evidence="2"/>
<evidence type="ECO:0000256" key="3">
    <source>
        <dbReference type="ARBA" id="ARBA00022553"/>
    </source>
</evidence>
<dbReference type="SMART" id="SM00388">
    <property type="entry name" value="HisKA"/>
    <property type="match status" value="1"/>
</dbReference>
<dbReference type="CDD" id="cd00130">
    <property type="entry name" value="PAS"/>
    <property type="match status" value="3"/>
</dbReference>
<dbReference type="SMART" id="SM00387">
    <property type="entry name" value="HATPase_c"/>
    <property type="match status" value="1"/>
</dbReference>
<dbReference type="InterPro" id="IPR013656">
    <property type="entry name" value="PAS_4"/>
</dbReference>
<proteinExistence type="predicted"/>
<dbReference type="InterPro" id="IPR000700">
    <property type="entry name" value="PAS-assoc_C"/>
</dbReference>
<dbReference type="InterPro" id="IPR004358">
    <property type="entry name" value="Sig_transdc_His_kin-like_C"/>
</dbReference>
<dbReference type="InterPro" id="IPR052162">
    <property type="entry name" value="Sensor_kinase/Photoreceptor"/>
</dbReference>
<dbReference type="SUPFAM" id="SSF55785">
    <property type="entry name" value="PYP-like sensor domain (PAS domain)"/>
    <property type="match status" value="3"/>
</dbReference>
<dbReference type="Pfam" id="PF02518">
    <property type="entry name" value="HATPase_c"/>
    <property type="match status" value="1"/>
</dbReference>
<dbReference type="Pfam" id="PF00512">
    <property type="entry name" value="HisKA"/>
    <property type="match status" value="1"/>
</dbReference>
<feature type="domain" description="PAS" evidence="8">
    <location>
        <begin position="146"/>
        <end position="195"/>
    </location>
</feature>
<feature type="domain" description="Histidine kinase" evidence="7">
    <location>
        <begin position="404"/>
        <end position="618"/>
    </location>
</feature>
<evidence type="ECO:0000313" key="11">
    <source>
        <dbReference type="Proteomes" id="UP000297453"/>
    </source>
</evidence>
<dbReference type="PRINTS" id="PR00344">
    <property type="entry name" value="BCTRLSENSOR"/>
</dbReference>
<dbReference type="SUPFAM" id="SSF55874">
    <property type="entry name" value="ATPase domain of HSP90 chaperone/DNA topoisomerase II/histidine kinase"/>
    <property type="match status" value="1"/>
</dbReference>
<dbReference type="InterPro" id="IPR036097">
    <property type="entry name" value="HisK_dim/P_sf"/>
</dbReference>
<dbReference type="EMBL" id="RQEP01000019">
    <property type="protein sequence ID" value="TGJ99389.1"/>
    <property type="molecule type" value="Genomic_DNA"/>
</dbReference>
<organism evidence="10 11">
    <name type="scientific">Leptospira semungkisensis</name>
    <dbReference type="NCBI Taxonomy" id="2484985"/>
    <lineage>
        <taxon>Bacteria</taxon>
        <taxon>Pseudomonadati</taxon>
        <taxon>Spirochaetota</taxon>
        <taxon>Spirochaetia</taxon>
        <taxon>Leptospirales</taxon>
        <taxon>Leptospiraceae</taxon>
        <taxon>Leptospira</taxon>
    </lineage>
</organism>
<evidence type="ECO:0000313" key="10">
    <source>
        <dbReference type="EMBL" id="TGJ99389.1"/>
    </source>
</evidence>
<dbReference type="SUPFAM" id="SSF47384">
    <property type="entry name" value="Homodimeric domain of signal transducing histidine kinase"/>
    <property type="match status" value="1"/>
</dbReference>
<dbReference type="InterPro" id="IPR036890">
    <property type="entry name" value="HATPase_C_sf"/>
</dbReference>
<dbReference type="CDD" id="cd00082">
    <property type="entry name" value="HisKA"/>
    <property type="match status" value="1"/>
</dbReference>
<keyword evidence="5" id="KW-0418">Kinase</keyword>
<evidence type="ECO:0000256" key="1">
    <source>
        <dbReference type="ARBA" id="ARBA00000085"/>
    </source>
</evidence>
<dbReference type="SMART" id="SM00091">
    <property type="entry name" value="PAS"/>
    <property type="match status" value="3"/>
</dbReference>
<evidence type="ECO:0000259" key="7">
    <source>
        <dbReference type="PROSITE" id="PS50109"/>
    </source>
</evidence>
<gene>
    <name evidence="10" type="ORF">EHO59_16130</name>
</gene>
<name>A0A4R9FMW2_9LEPT</name>
<dbReference type="GO" id="GO:0000155">
    <property type="term" value="F:phosphorelay sensor kinase activity"/>
    <property type="evidence" value="ECO:0007669"/>
    <property type="project" value="InterPro"/>
</dbReference>
<dbReference type="InterPro" id="IPR035965">
    <property type="entry name" value="PAS-like_dom_sf"/>
</dbReference>
<dbReference type="InterPro" id="IPR003661">
    <property type="entry name" value="HisK_dim/P_dom"/>
</dbReference>
<dbReference type="InterPro" id="IPR005467">
    <property type="entry name" value="His_kinase_dom"/>
</dbReference>
<dbReference type="Gene3D" id="3.30.450.20">
    <property type="entry name" value="PAS domain"/>
    <property type="match status" value="3"/>
</dbReference>
<dbReference type="GO" id="GO:0006355">
    <property type="term" value="P:regulation of DNA-templated transcription"/>
    <property type="evidence" value="ECO:0007669"/>
    <property type="project" value="InterPro"/>
</dbReference>
<feature type="coiled-coil region" evidence="6">
    <location>
        <begin position="374"/>
        <end position="401"/>
    </location>
</feature>
<dbReference type="Pfam" id="PF08448">
    <property type="entry name" value="PAS_4"/>
    <property type="match status" value="2"/>
</dbReference>
<dbReference type="FunFam" id="3.30.565.10:FF:000006">
    <property type="entry name" value="Sensor histidine kinase WalK"/>
    <property type="match status" value="1"/>
</dbReference>
<dbReference type="PANTHER" id="PTHR43304:SF1">
    <property type="entry name" value="PAC DOMAIN-CONTAINING PROTEIN"/>
    <property type="match status" value="1"/>
</dbReference>
<keyword evidence="4" id="KW-0808">Transferase</keyword>
<dbReference type="Proteomes" id="UP000297453">
    <property type="component" value="Unassembled WGS sequence"/>
</dbReference>
<reference evidence="10" key="1">
    <citation type="journal article" date="2019" name="PLoS Negl. Trop. Dis.">
        <title>Revisiting the worldwide diversity of Leptospira species in the environment.</title>
        <authorList>
            <person name="Vincent A.T."/>
            <person name="Schiettekatte O."/>
            <person name="Bourhy P."/>
            <person name="Veyrier F.J."/>
            <person name="Picardeau M."/>
        </authorList>
    </citation>
    <scope>NUCLEOTIDE SEQUENCE [LARGE SCALE GENOMIC DNA]</scope>
    <source>
        <strain evidence="10">SSS9</strain>
    </source>
</reference>
<evidence type="ECO:0000259" key="8">
    <source>
        <dbReference type="PROSITE" id="PS50112"/>
    </source>
</evidence>
<dbReference type="InterPro" id="IPR013767">
    <property type="entry name" value="PAS_fold"/>
</dbReference>
<keyword evidence="11" id="KW-1185">Reference proteome</keyword>
<dbReference type="OrthoDB" id="340007at2"/>
<dbReference type="Pfam" id="PF00989">
    <property type="entry name" value="PAS"/>
    <property type="match status" value="1"/>
</dbReference>
<feature type="domain" description="PAS" evidence="8">
    <location>
        <begin position="17"/>
        <end position="77"/>
    </location>
</feature>
<feature type="domain" description="PAC" evidence="9">
    <location>
        <begin position="87"/>
        <end position="145"/>
    </location>
</feature>
<dbReference type="Gene3D" id="1.10.287.130">
    <property type="match status" value="1"/>
</dbReference>
<accession>A0A4R9FMW2</accession>
<protein>
    <recommendedName>
        <fullName evidence="2">histidine kinase</fullName>
        <ecNumber evidence="2">2.7.13.3</ecNumber>
    </recommendedName>
</protein>
<evidence type="ECO:0000256" key="6">
    <source>
        <dbReference type="SAM" id="Coils"/>
    </source>
</evidence>
<dbReference type="PROSITE" id="PS50113">
    <property type="entry name" value="PAC"/>
    <property type="match status" value="1"/>
</dbReference>
<comment type="caution">
    <text evidence="10">The sequence shown here is derived from an EMBL/GenBank/DDBJ whole genome shotgun (WGS) entry which is preliminary data.</text>
</comment>
<dbReference type="PANTHER" id="PTHR43304">
    <property type="entry name" value="PHYTOCHROME-LIKE PROTEIN CPH1"/>
    <property type="match status" value="1"/>
</dbReference>
<comment type="catalytic activity">
    <reaction evidence="1">
        <text>ATP + protein L-histidine = ADP + protein N-phospho-L-histidine.</text>
        <dbReference type="EC" id="2.7.13.3"/>
    </reaction>
</comment>
<dbReference type="Gene3D" id="3.30.565.10">
    <property type="entry name" value="Histidine kinase-like ATPase, C-terminal domain"/>
    <property type="match status" value="1"/>
</dbReference>
<sequence>MESLSKTLGYPDPSIYAKSLLDYILTNSPIILFSADKGGNINFVSGKSLEALGLDPSSMKGTNFVDYAWIAEIPEPDGSLRSLSQVEVLELVLVGKEISAEIEFGGRFFTIRISPARSVSGEISGLVGVAVDITDRKEAQNSLEKRTIDFKTVISNLPVVVFSISPEGQILLSEGKGLKHLGLDPKEITGKSIYDRAESRPEVLDAFNKTLQGEESLYHSKINDLYLETRMYPRLNKKKKVEEILGIVYDISDRLEYEAMIRFNLSVISQVNDAIIALDADQRITYYNKYAAQLYGVGETDCIGKHYSVMFKEDWITDENYKAAMKDWETVGASKRELIHTLSSGKKIMIESNFKKIIPDSFISPGLIMVNRDITAKKEANESLEQALRDLAKTNKELEQFAYIASHDLQEPLRTIASYLQLLERKFEKDIKPEMREFIRVSVDAAKRQQVLIESLLSYSRVGSSSLKKSEGNPEGILEEVEKDLGSVIRETNARLVFEGPFPNIFADQEQIRRLFINLISNAIKFRSPKRSPIVQITAKKIPGFWEFCVSDNGIGMDAKYFDRIFIIFQKLHANSEYPGTGIGLSICKKIVENHEGKIWVRSILGNGSEFYFTLPEV</sequence>
<keyword evidence="6" id="KW-0175">Coiled coil</keyword>
<dbReference type="PROSITE" id="PS50109">
    <property type="entry name" value="HIS_KIN"/>
    <property type="match status" value="1"/>
</dbReference>
<evidence type="ECO:0000256" key="5">
    <source>
        <dbReference type="ARBA" id="ARBA00022777"/>
    </source>
</evidence>
<keyword evidence="3" id="KW-0597">Phosphoprotein</keyword>
<dbReference type="InterPro" id="IPR003594">
    <property type="entry name" value="HATPase_dom"/>
</dbReference>